<evidence type="ECO:0000313" key="1">
    <source>
        <dbReference type="EMBL" id="GJQ13512.1"/>
    </source>
</evidence>
<dbReference type="PANTHER" id="PTHR34060">
    <property type="entry name" value="POLYKETIDE CYCLASE / DEHYDRASE AND LIPID TRANSPORT PROTEIN"/>
    <property type="match status" value="1"/>
</dbReference>
<evidence type="ECO:0000313" key="2">
    <source>
        <dbReference type="Proteomes" id="UP001061958"/>
    </source>
</evidence>
<dbReference type="EMBL" id="BQMJ01000044">
    <property type="protein sequence ID" value="GJQ13512.1"/>
    <property type="molecule type" value="Genomic_DNA"/>
</dbReference>
<dbReference type="AlphaFoldDB" id="A0A9C7Q1L8"/>
<proteinExistence type="predicted"/>
<keyword evidence="2" id="KW-1185">Reference proteome</keyword>
<dbReference type="OrthoDB" id="2779at2759"/>
<name>A0A9C7Q1L8_9RHOD</name>
<dbReference type="PANTHER" id="PTHR34060:SF2">
    <property type="entry name" value="OS03G0837900 PROTEIN"/>
    <property type="match status" value="1"/>
</dbReference>
<accession>A0A9C7Q1L8</accession>
<gene>
    <name evidence="1" type="ORF">GpartN1_g5303.t1</name>
</gene>
<sequence length="795" mass="93104">MICQRCGFHSIPVSIAYSHSWYRLQYKSPRRHLPCLRKHIALFFPTVHCWSVSSQQPCDTIHKSLVTNQSLVDSAHHPPLDNYILQLREEKSDGNKHPLPQSVSRPCGDLSFDWSVSQMNDKVDNILLPCVSHKKRKAKRKPRGYWKDYSCVRKEILQYVEQRDGVSGLDENSIAFHRMPSANELRQSGRYALVLAISNHHGGFHTVAREIGLCPRYHSTGYWDRWEHVAKEIATHFATVDMPTYDQLAKAYRLDLAKAIHKHGGFPAVAEKLGRSPNKRRKYWHHLDNLRYELFQYMQRNGLEQLPTVTLLKLERRWDLIGAIRLHGGIYEVSRKTRFPLSKNTRRPRGYWSHMENLKAELTDCISQSSISSFSYHYSIPTLSYLKRNQRQDLIEAIRKHGGVQRVAAKLCMMRQSKRKPKGYWNDFAVVRAEISVFLRRYGTPGVMPLGHELRRHQRRDLCYAIHLHGGFSVVAGKLHLNWIGPISFWRNWSNLRKRLFADKEKWGYHGMPTLSDLVMRGRVDLAWAIRLHQGFPAVAKAFGLELTMPSRPRLYWNDPENVVVELKELIALLSNEEKRYMPSNEALYKLGRGDLADAIRDTKGWVYYAKRLKLIPQYRCISSSRLWKDIGFIRRELQRYLNNRGLLPRQVVSMEELYRDGRGDIAFAIMKYHQGATHLAHRLKWKAPPMRPLPSAYYRYWSNVIQQLFLWIEQYGTPGLMPSKKELFQTGYRDLVFVIYRHGGFHKVACRLGWTIYEGNPHWLTQWLASQAGYSMLRKPKRMKPFKWMSFPDG</sequence>
<dbReference type="Proteomes" id="UP001061958">
    <property type="component" value="Unassembled WGS sequence"/>
</dbReference>
<protein>
    <submittedName>
        <fullName evidence="1">Uncharacterized protein</fullName>
    </submittedName>
</protein>
<comment type="caution">
    <text evidence="1">The sequence shown here is derived from an EMBL/GenBank/DDBJ whole genome shotgun (WGS) entry which is preliminary data.</text>
</comment>
<reference evidence="1" key="2">
    <citation type="submission" date="2022-01" db="EMBL/GenBank/DDBJ databases">
        <authorList>
            <person name="Hirooka S."/>
            <person name="Miyagishima S.Y."/>
        </authorList>
    </citation>
    <scope>NUCLEOTIDE SEQUENCE</scope>
    <source>
        <strain evidence="1">NBRC 102759</strain>
    </source>
</reference>
<reference evidence="1" key="1">
    <citation type="journal article" date="2022" name="Proc. Natl. Acad. Sci. U.S.A.">
        <title>Life cycle and functional genomics of the unicellular red alga Galdieria for elucidating algal and plant evolution and industrial use.</title>
        <authorList>
            <person name="Hirooka S."/>
            <person name="Itabashi T."/>
            <person name="Ichinose T.M."/>
            <person name="Onuma R."/>
            <person name="Fujiwara T."/>
            <person name="Yamashita S."/>
            <person name="Jong L.W."/>
            <person name="Tomita R."/>
            <person name="Iwane A.H."/>
            <person name="Miyagishima S.Y."/>
        </authorList>
    </citation>
    <scope>NUCLEOTIDE SEQUENCE</scope>
    <source>
        <strain evidence="1">NBRC 102759</strain>
    </source>
</reference>
<organism evidence="1 2">
    <name type="scientific">Galdieria partita</name>
    <dbReference type="NCBI Taxonomy" id="83374"/>
    <lineage>
        <taxon>Eukaryota</taxon>
        <taxon>Rhodophyta</taxon>
        <taxon>Bangiophyceae</taxon>
        <taxon>Galdieriales</taxon>
        <taxon>Galdieriaceae</taxon>
        <taxon>Galdieria</taxon>
    </lineage>
</organism>